<gene>
    <name evidence="7" type="ORF">CRI93_02140</name>
</gene>
<dbReference type="GO" id="GO:0004540">
    <property type="term" value="F:RNA nuclease activity"/>
    <property type="evidence" value="ECO:0007669"/>
    <property type="project" value="InterPro"/>
</dbReference>
<sequence length="114" mass="13247">MKTTNRLYLLHIRDAICQIEAYTSGVSQLMFENDTMRHDAVIRQLEIIGEASRHLSDDFQQEHSEIPWHAIIGMRNRIAHGYLNIDLKVVWEAVHHDLPTLKQFVEQQLQKSGG</sequence>
<dbReference type="RefSeq" id="WP_098060952.1">
    <property type="nucleotide sequence ID" value="NZ_PDEP01000001.1"/>
</dbReference>
<protein>
    <submittedName>
        <fullName evidence="7">DUF86 domain-containing protein</fullName>
    </submittedName>
</protein>
<dbReference type="Gene3D" id="1.20.120.580">
    <property type="entry name" value="bsu32300-like"/>
    <property type="match status" value="1"/>
</dbReference>
<dbReference type="OrthoDB" id="955324at2"/>
<keyword evidence="3" id="KW-0540">Nuclease</keyword>
<evidence type="ECO:0000256" key="1">
    <source>
        <dbReference type="ARBA" id="ARBA00022553"/>
    </source>
</evidence>
<dbReference type="EMBL" id="PDEP01000001">
    <property type="protein sequence ID" value="PEN09554.1"/>
    <property type="molecule type" value="Genomic_DNA"/>
</dbReference>
<dbReference type="InterPro" id="IPR037038">
    <property type="entry name" value="HepT-like_sf"/>
</dbReference>
<dbReference type="GO" id="GO:0110001">
    <property type="term" value="C:toxin-antitoxin complex"/>
    <property type="evidence" value="ECO:0007669"/>
    <property type="project" value="InterPro"/>
</dbReference>
<keyword evidence="5" id="KW-0378">Hydrolase</keyword>
<dbReference type="PANTHER" id="PTHR34139:SF1">
    <property type="entry name" value="RNASE MJ1380-RELATED"/>
    <property type="match status" value="1"/>
</dbReference>
<proteinExistence type="inferred from homology"/>
<dbReference type="InterPro" id="IPR008201">
    <property type="entry name" value="HepT-like"/>
</dbReference>
<comment type="similarity">
    <text evidence="6">Belongs to the HepT RNase toxin family.</text>
</comment>
<evidence type="ECO:0000256" key="5">
    <source>
        <dbReference type="ARBA" id="ARBA00022801"/>
    </source>
</evidence>
<dbReference type="GO" id="GO:0016787">
    <property type="term" value="F:hydrolase activity"/>
    <property type="evidence" value="ECO:0007669"/>
    <property type="project" value="UniProtKB-KW"/>
</dbReference>
<reference evidence="7 8" key="1">
    <citation type="submission" date="2017-10" db="EMBL/GenBank/DDBJ databases">
        <title>Draft genome of Longimonas halophila.</title>
        <authorList>
            <person name="Goh K.M."/>
            <person name="Shamsir M.S."/>
            <person name="Lim S.W."/>
        </authorList>
    </citation>
    <scope>NUCLEOTIDE SEQUENCE [LARGE SCALE GENOMIC DNA]</scope>
    <source>
        <strain evidence="7 8">KCTC 42399</strain>
    </source>
</reference>
<keyword evidence="8" id="KW-1185">Reference proteome</keyword>
<keyword evidence="2" id="KW-1277">Toxin-antitoxin system</keyword>
<dbReference type="GO" id="GO:0000166">
    <property type="term" value="F:nucleotide binding"/>
    <property type="evidence" value="ECO:0007669"/>
    <property type="project" value="UniProtKB-KW"/>
</dbReference>
<name>A0A2H3NX89_9BACT</name>
<dbReference type="InterPro" id="IPR051813">
    <property type="entry name" value="HepT_RNase_toxin"/>
</dbReference>
<evidence type="ECO:0000256" key="3">
    <source>
        <dbReference type="ARBA" id="ARBA00022722"/>
    </source>
</evidence>
<comment type="caution">
    <text evidence="7">The sequence shown here is derived from an EMBL/GenBank/DDBJ whole genome shotgun (WGS) entry which is preliminary data.</text>
</comment>
<dbReference type="PANTHER" id="PTHR34139">
    <property type="entry name" value="UPF0331 PROTEIN MJ0127"/>
    <property type="match status" value="1"/>
</dbReference>
<keyword evidence="1" id="KW-0597">Phosphoprotein</keyword>
<evidence type="ECO:0000256" key="2">
    <source>
        <dbReference type="ARBA" id="ARBA00022649"/>
    </source>
</evidence>
<dbReference type="AlphaFoldDB" id="A0A2H3NX89"/>
<evidence type="ECO:0000313" key="8">
    <source>
        <dbReference type="Proteomes" id="UP000221024"/>
    </source>
</evidence>
<keyword evidence="4" id="KW-0547">Nucleotide-binding</keyword>
<evidence type="ECO:0000256" key="6">
    <source>
        <dbReference type="ARBA" id="ARBA00024207"/>
    </source>
</evidence>
<accession>A0A2H3NX89</accession>
<evidence type="ECO:0000256" key="4">
    <source>
        <dbReference type="ARBA" id="ARBA00022741"/>
    </source>
</evidence>
<dbReference type="Proteomes" id="UP000221024">
    <property type="component" value="Unassembled WGS sequence"/>
</dbReference>
<evidence type="ECO:0000313" key="7">
    <source>
        <dbReference type="EMBL" id="PEN09554.1"/>
    </source>
</evidence>
<organism evidence="7 8">
    <name type="scientific">Longimonas halophila</name>
    <dbReference type="NCBI Taxonomy" id="1469170"/>
    <lineage>
        <taxon>Bacteria</taxon>
        <taxon>Pseudomonadati</taxon>
        <taxon>Rhodothermota</taxon>
        <taxon>Rhodothermia</taxon>
        <taxon>Rhodothermales</taxon>
        <taxon>Salisaetaceae</taxon>
        <taxon>Longimonas</taxon>
    </lineage>
</organism>
<dbReference type="Pfam" id="PF01934">
    <property type="entry name" value="HepT-like"/>
    <property type="match status" value="1"/>
</dbReference>